<feature type="transmembrane region" description="Helical" evidence="6">
    <location>
        <begin position="480"/>
        <end position="500"/>
    </location>
</feature>
<evidence type="ECO:0000256" key="6">
    <source>
        <dbReference type="SAM" id="Phobius"/>
    </source>
</evidence>
<feature type="transmembrane region" description="Helical" evidence="6">
    <location>
        <begin position="781"/>
        <end position="800"/>
    </location>
</feature>
<dbReference type="EMBL" id="JBHRWR010000008">
    <property type="protein sequence ID" value="MFC3573603.1"/>
    <property type="molecule type" value="Genomic_DNA"/>
</dbReference>
<evidence type="ECO:0000313" key="9">
    <source>
        <dbReference type="Proteomes" id="UP001595701"/>
    </source>
</evidence>
<feature type="domain" description="ABC3 transporter permease C-terminal" evidence="7">
    <location>
        <begin position="261"/>
        <end position="378"/>
    </location>
</feature>
<comment type="caution">
    <text evidence="8">The sequence shown here is derived from an EMBL/GenBank/DDBJ whole genome shotgun (WGS) entry which is preliminary data.</text>
</comment>
<dbReference type="RefSeq" id="WP_310763072.1">
    <property type="nucleotide sequence ID" value="NZ_JBHRWR010000008.1"/>
</dbReference>
<dbReference type="InterPro" id="IPR038766">
    <property type="entry name" value="Membrane_comp_ABC_pdt"/>
</dbReference>
<feature type="transmembrane region" description="Helical" evidence="6">
    <location>
        <begin position="350"/>
        <end position="368"/>
    </location>
</feature>
<evidence type="ECO:0000256" key="3">
    <source>
        <dbReference type="ARBA" id="ARBA00022692"/>
    </source>
</evidence>
<feature type="transmembrane region" description="Helical" evidence="6">
    <location>
        <begin position="433"/>
        <end position="459"/>
    </location>
</feature>
<dbReference type="Pfam" id="PF02687">
    <property type="entry name" value="FtsX"/>
    <property type="match status" value="2"/>
</dbReference>
<keyword evidence="4 6" id="KW-1133">Transmembrane helix</keyword>
<accession>A0ABV7S9M2</accession>
<dbReference type="Proteomes" id="UP001595701">
    <property type="component" value="Unassembled WGS sequence"/>
</dbReference>
<feature type="transmembrane region" description="Helical" evidence="6">
    <location>
        <begin position="744"/>
        <end position="769"/>
    </location>
</feature>
<keyword evidence="5 6" id="KW-0472">Membrane</keyword>
<evidence type="ECO:0000259" key="7">
    <source>
        <dbReference type="Pfam" id="PF02687"/>
    </source>
</evidence>
<keyword evidence="2" id="KW-1003">Cell membrane</keyword>
<feature type="transmembrane region" description="Helical" evidence="6">
    <location>
        <begin position="308"/>
        <end position="330"/>
    </location>
</feature>
<evidence type="ECO:0000256" key="4">
    <source>
        <dbReference type="ARBA" id="ARBA00022989"/>
    </source>
</evidence>
<dbReference type="PANTHER" id="PTHR30287:SF1">
    <property type="entry name" value="INNER MEMBRANE PROTEIN"/>
    <property type="match status" value="1"/>
</dbReference>
<evidence type="ECO:0000256" key="1">
    <source>
        <dbReference type="ARBA" id="ARBA00004651"/>
    </source>
</evidence>
<comment type="subcellular location">
    <subcellularLocation>
        <location evidence="1">Cell membrane</location>
        <topology evidence="1">Multi-pass membrane protein</topology>
    </subcellularLocation>
</comment>
<feature type="domain" description="ABC3 transporter permease C-terminal" evidence="7">
    <location>
        <begin position="695"/>
        <end position="810"/>
    </location>
</feature>
<organism evidence="8 9">
    <name type="scientific">Streptomyces yaanensis</name>
    <dbReference type="NCBI Taxonomy" id="1142239"/>
    <lineage>
        <taxon>Bacteria</taxon>
        <taxon>Bacillati</taxon>
        <taxon>Actinomycetota</taxon>
        <taxon>Actinomycetes</taxon>
        <taxon>Kitasatosporales</taxon>
        <taxon>Streptomycetaceae</taxon>
        <taxon>Streptomyces</taxon>
    </lineage>
</organism>
<keyword evidence="9" id="KW-1185">Reference proteome</keyword>
<evidence type="ECO:0000256" key="5">
    <source>
        <dbReference type="ARBA" id="ARBA00023136"/>
    </source>
</evidence>
<keyword evidence="3 6" id="KW-0812">Transmembrane</keyword>
<dbReference type="InterPro" id="IPR003838">
    <property type="entry name" value="ABC3_permease_C"/>
</dbReference>
<reference evidence="9" key="1">
    <citation type="journal article" date="2019" name="Int. J. Syst. Evol. Microbiol.">
        <title>The Global Catalogue of Microorganisms (GCM) 10K type strain sequencing project: providing services to taxonomists for standard genome sequencing and annotation.</title>
        <authorList>
            <consortium name="The Broad Institute Genomics Platform"/>
            <consortium name="The Broad Institute Genome Sequencing Center for Infectious Disease"/>
            <person name="Wu L."/>
            <person name="Ma J."/>
        </authorList>
    </citation>
    <scope>NUCLEOTIDE SEQUENCE [LARGE SCALE GENOMIC DNA]</scope>
    <source>
        <strain evidence="9">CGMCC 4.7035</strain>
    </source>
</reference>
<evidence type="ECO:0000313" key="8">
    <source>
        <dbReference type="EMBL" id="MFC3573603.1"/>
    </source>
</evidence>
<protein>
    <submittedName>
        <fullName evidence="8">FtsX-like permease family protein</fullName>
    </submittedName>
</protein>
<feature type="transmembrane region" description="Helical" evidence="6">
    <location>
        <begin position="253"/>
        <end position="278"/>
    </location>
</feature>
<sequence length="818" mass="84421">MAVLTLALKTLRHRKAAFAGAFVTLLCAAALVTACGMLLETGLRGRVAPERYAGAPVLVAGDQYVHRTIHKSSGKTKHKAKPIAERAWIPASLTQRLRRTPGVREVVAEVTFPVGTKNGQAQGHGWDSAALTPFTLAVGRAPKAADEVVVDAGSGARVGTRFDVLTPVGPAAYRVAGVTRQALPSQDTLFFAPAEARRLAGRPGRVSAIGVFPTPGGRPDVAAALRGTGALQYTGDDRGAVEFLDAEQARVKLVSLGGALGGTSLLVAILVVAGTFALSIQQRQREIALLRAVAATPKQMRRLLGGEALVTAVVAGLAGSAAGIGLGFWLRSRFVALGAVPEHLRLVVSPFPAFAALLATVLAAWVAARISSRRAARVRPVEALGEAALPTARLPWPRLVAGLLATAAGVVLTLVLSTLSTEAASSPVTMLTALVWTVAVSLLGPLLARAAVALLALPLRASRVGGYLAAANLRVASRRLASVITPLCLLVAMACTILFVQTTMGHAAQREIAAGSRADYVLGPRVPGSAARSLREQPGVEAVTEVLHTSVRVGLTKYGAQAVTVEGLTRTTDLGVVAGSLRDLGTHSMAVSENAAGRLGVSVGDTVRLTLGDGTPATLNVAALYTRGLGYGDLTLSHALVAPHVDNPMGTLYVAAPRLTRAELSALVRAVPSATVMDRAEAVTASAPDAEVNYVAMGLIIAFTAIAVINTLGMSTSDRSRELALLRLVGTTRRQVLRVLRLEAFAALAVATVLGTGIALVTLTAFATGMTGSPTPYIPPLTYLGVLAPTAALALAATALPARLALRRHPAEVIGARQ</sequence>
<evidence type="ECO:0000256" key="2">
    <source>
        <dbReference type="ARBA" id="ARBA00022475"/>
    </source>
</evidence>
<dbReference type="PANTHER" id="PTHR30287">
    <property type="entry name" value="MEMBRANE COMPONENT OF PREDICTED ABC SUPERFAMILY METABOLITE UPTAKE TRANSPORTER"/>
    <property type="match status" value="1"/>
</dbReference>
<feature type="transmembrane region" description="Helical" evidence="6">
    <location>
        <begin position="694"/>
        <end position="713"/>
    </location>
</feature>
<feature type="transmembrane region" description="Helical" evidence="6">
    <location>
        <begin position="399"/>
        <end position="421"/>
    </location>
</feature>
<name>A0ABV7S9M2_9ACTN</name>
<gene>
    <name evidence="8" type="ORF">ACFOZ0_10035</name>
</gene>
<proteinExistence type="predicted"/>